<gene>
    <name evidence="1" type="ORF">P3T76_009592</name>
</gene>
<evidence type="ECO:0000313" key="2">
    <source>
        <dbReference type="Proteomes" id="UP001259832"/>
    </source>
</evidence>
<dbReference type="PANTHER" id="PTHR33129:SF1">
    <property type="entry name" value="ATP-BINDING PROTEIN"/>
    <property type="match status" value="1"/>
</dbReference>
<evidence type="ECO:0008006" key="3">
    <source>
        <dbReference type="Google" id="ProtNLM"/>
    </source>
</evidence>
<organism evidence="1 2">
    <name type="scientific">Phytophthora citrophthora</name>
    <dbReference type="NCBI Taxonomy" id="4793"/>
    <lineage>
        <taxon>Eukaryota</taxon>
        <taxon>Sar</taxon>
        <taxon>Stramenopiles</taxon>
        <taxon>Oomycota</taxon>
        <taxon>Peronosporomycetes</taxon>
        <taxon>Peronosporales</taxon>
        <taxon>Peronosporaceae</taxon>
        <taxon>Phytophthora</taxon>
    </lineage>
</organism>
<dbReference type="Proteomes" id="UP001259832">
    <property type="component" value="Unassembled WGS sequence"/>
</dbReference>
<comment type="caution">
    <text evidence="1">The sequence shown here is derived from an EMBL/GenBank/DDBJ whole genome shotgun (WGS) entry which is preliminary data.</text>
</comment>
<accession>A0AAD9GFY6</accession>
<dbReference type="EMBL" id="JASMQC010000019">
    <property type="protein sequence ID" value="KAK1937855.1"/>
    <property type="molecule type" value="Genomic_DNA"/>
</dbReference>
<name>A0AAD9GFY6_9STRA</name>
<dbReference type="InterPro" id="IPR052980">
    <property type="entry name" value="Crinkler_effector"/>
</dbReference>
<sequence length="694" mass="79165">MNEVPYTLPNYYVRKCYSEYYTLILKTLEKYCYITLTGTPGIGKSMFYAYVFQHYIMRPRTTIVAASFPDSSVPMGVTVFRDNLTESWQGTNWDGFIQKAYKAASERGDDVIHLYDGPPPFPPCYRSKMVSFTCPNKRWIRETQYEQMAYKLYMPLWTLDELFDTANHLRLGTGIIQKIPERFAIFGGVARGLFSADKNFVSGLMNRLTREVYRTDPLSELQRLLNKSKKFDFFEHEDLSNGMIQPGPYHIAGASNFESVGSFYSDPSSPKRTRRMLLFLSSGSPAKGKGIVALLKAVGPNKSGVDFVCVDDSEKAINNDEYTCPNYYVRKCFPEYYERILEKLKTFNIVTVTGTPVVVFHDDGTHTEPSDDEDNDIFIRKTHGAALTRGIHVTYLCDGPPELPPALPSEMVCFTSPNESWRRKMEDNVTACRLYMPLWTLGELIDAAKYLELRTDITEKIEERFAIFGGVARGCLSADKRLVADMAQHLIDDIADMSFFELELLVKNEEELTTRHRVLGKSKEFCFFDHEDLSSTMLQADKAEPYHIARATNFETVDYFHCPRRPNFMGRVFSRKRKLLLFQMIGPSRFTARGNRILTLLRAVGWLDRAVEGPESRVALIFVCPDGSDVAIDRKERIQWTSVANGESVTVIPGIDGETTEALARVNVKTLGDFRLKLSELKESSEEWLVECEV</sequence>
<dbReference type="AlphaFoldDB" id="A0AAD9GFY6"/>
<dbReference type="PANTHER" id="PTHR33129">
    <property type="entry name" value="PROTEIN KINASE DOMAIN-CONTAINING PROTEIN-RELATED"/>
    <property type="match status" value="1"/>
</dbReference>
<keyword evidence="2" id="KW-1185">Reference proteome</keyword>
<proteinExistence type="predicted"/>
<protein>
    <recommendedName>
        <fullName evidence="3">Crinkler (CRN) family protein</fullName>
    </recommendedName>
</protein>
<reference evidence="1" key="1">
    <citation type="submission" date="2023-08" db="EMBL/GenBank/DDBJ databases">
        <title>Reference Genome Resource for the Citrus Pathogen Phytophthora citrophthora.</title>
        <authorList>
            <person name="Moller H."/>
            <person name="Coetzee B."/>
            <person name="Rose L.J."/>
            <person name="Van Niekerk J.M."/>
        </authorList>
    </citation>
    <scope>NUCLEOTIDE SEQUENCE</scope>
    <source>
        <strain evidence="1">STE-U-9442</strain>
    </source>
</reference>
<evidence type="ECO:0000313" key="1">
    <source>
        <dbReference type="EMBL" id="KAK1937855.1"/>
    </source>
</evidence>